<sequence length="150" mass="17292">MCKDEAICKCKDEAICKCKDETMIHFKCKKQGHNKRDHPNPKKDIPLKCGVKFSIDLGAPVMLVKKKDESMRLCAVYRRLNKDTLVCSKNRAEHAKQLRAMFQVLKDKQLFAKLSKKRDEFLDHPITINNNKGFSRTIMSLLELTCKGHA</sequence>
<dbReference type="PANTHER" id="PTHR24559:SF444">
    <property type="entry name" value="REVERSE TRANSCRIPTASE DOMAIN-CONTAINING PROTEIN"/>
    <property type="match status" value="1"/>
</dbReference>
<proteinExistence type="predicted"/>
<comment type="caution">
    <text evidence="1">The sequence shown here is derived from an EMBL/GenBank/DDBJ whole genome shotgun (WGS) entry which is preliminary data.</text>
</comment>
<name>A0A371G8V1_MUCPR</name>
<gene>
    <name evidence="1" type="ORF">CR513_31635</name>
</gene>
<dbReference type="Gene3D" id="3.10.10.10">
    <property type="entry name" value="HIV Type 1 Reverse Transcriptase, subunit A, domain 1"/>
    <property type="match status" value="1"/>
</dbReference>
<evidence type="ECO:0008006" key="3">
    <source>
        <dbReference type="Google" id="ProtNLM"/>
    </source>
</evidence>
<dbReference type="AlphaFoldDB" id="A0A371G8V1"/>
<dbReference type="InterPro" id="IPR053134">
    <property type="entry name" value="RNA-dir_DNA_polymerase"/>
</dbReference>
<feature type="non-terminal residue" evidence="1">
    <location>
        <position position="1"/>
    </location>
</feature>
<reference evidence="1" key="1">
    <citation type="submission" date="2018-05" db="EMBL/GenBank/DDBJ databases">
        <title>Draft genome of Mucuna pruriens seed.</title>
        <authorList>
            <person name="Nnadi N.E."/>
            <person name="Vos R."/>
            <person name="Hasami M.H."/>
            <person name="Devisetty U.K."/>
            <person name="Aguiy J.C."/>
        </authorList>
    </citation>
    <scope>NUCLEOTIDE SEQUENCE [LARGE SCALE GENOMIC DNA]</scope>
    <source>
        <strain evidence="1">JCA_2017</strain>
    </source>
</reference>
<organism evidence="1 2">
    <name type="scientific">Mucuna pruriens</name>
    <name type="common">Velvet bean</name>
    <name type="synonym">Dolichos pruriens</name>
    <dbReference type="NCBI Taxonomy" id="157652"/>
    <lineage>
        <taxon>Eukaryota</taxon>
        <taxon>Viridiplantae</taxon>
        <taxon>Streptophyta</taxon>
        <taxon>Embryophyta</taxon>
        <taxon>Tracheophyta</taxon>
        <taxon>Spermatophyta</taxon>
        <taxon>Magnoliopsida</taxon>
        <taxon>eudicotyledons</taxon>
        <taxon>Gunneridae</taxon>
        <taxon>Pentapetalae</taxon>
        <taxon>rosids</taxon>
        <taxon>fabids</taxon>
        <taxon>Fabales</taxon>
        <taxon>Fabaceae</taxon>
        <taxon>Papilionoideae</taxon>
        <taxon>50 kb inversion clade</taxon>
        <taxon>NPAAA clade</taxon>
        <taxon>indigoferoid/millettioid clade</taxon>
        <taxon>Phaseoleae</taxon>
        <taxon>Mucuna</taxon>
    </lineage>
</organism>
<dbReference type="InterPro" id="IPR043502">
    <property type="entry name" value="DNA/RNA_pol_sf"/>
</dbReference>
<evidence type="ECO:0000313" key="1">
    <source>
        <dbReference type="EMBL" id="RDX86959.1"/>
    </source>
</evidence>
<dbReference type="SUPFAM" id="SSF56672">
    <property type="entry name" value="DNA/RNA polymerases"/>
    <property type="match status" value="1"/>
</dbReference>
<keyword evidence="2" id="KW-1185">Reference proteome</keyword>
<dbReference type="Proteomes" id="UP000257109">
    <property type="component" value="Unassembled WGS sequence"/>
</dbReference>
<evidence type="ECO:0000313" key="2">
    <source>
        <dbReference type="Proteomes" id="UP000257109"/>
    </source>
</evidence>
<accession>A0A371G8V1</accession>
<protein>
    <recommendedName>
        <fullName evidence="3">Reverse transcriptase/retrotransposon-derived protein RNase H-like domain-containing protein</fullName>
    </recommendedName>
</protein>
<dbReference type="PANTHER" id="PTHR24559">
    <property type="entry name" value="TRANSPOSON TY3-I GAG-POL POLYPROTEIN"/>
    <property type="match status" value="1"/>
</dbReference>
<dbReference type="EMBL" id="QJKJ01006368">
    <property type="protein sequence ID" value="RDX86959.1"/>
    <property type="molecule type" value="Genomic_DNA"/>
</dbReference>